<dbReference type="PANTHER" id="PTHR13003:SF2">
    <property type="entry name" value="NUCLEAR PORE COMPLEX PROTEIN NUP107"/>
    <property type="match status" value="1"/>
</dbReference>
<dbReference type="GO" id="GO:0006606">
    <property type="term" value="P:protein import into nucleus"/>
    <property type="evidence" value="ECO:0007669"/>
    <property type="project" value="TreeGrafter"/>
</dbReference>
<dbReference type="Gene3D" id="1.10.3450.20">
    <property type="match status" value="1"/>
</dbReference>
<comment type="subcellular location">
    <subcellularLocation>
        <location evidence="8">Nucleus</location>
        <location evidence="8">Nuclear pore complex</location>
    </subcellularLocation>
    <subcellularLocation>
        <location evidence="8">Nucleus membrane</location>
    </subcellularLocation>
</comment>
<dbReference type="Pfam" id="PF04121">
    <property type="entry name" value="Nup84_Nup100"/>
    <property type="match status" value="1"/>
</dbReference>
<dbReference type="AlphaFoldDB" id="F1KS02"/>
<dbReference type="GO" id="GO:0031080">
    <property type="term" value="C:nuclear pore outer ring"/>
    <property type="evidence" value="ECO:0007669"/>
    <property type="project" value="TreeGrafter"/>
</dbReference>
<reference evidence="10" key="1">
    <citation type="journal article" date="2011" name="Genome Res.">
        <title>Deep small RNA sequencing from the nematode Ascaris reveals conservation, functional diversification, and novel developmental profiles.</title>
        <authorList>
            <person name="Wang J."/>
            <person name="Czech B."/>
            <person name="Crunk A."/>
            <person name="Wallace A."/>
            <person name="Mitreva M."/>
            <person name="Hannon G.J."/>
            <person name="Davis R.E."/>
        </authorList>
    </citation>
    <scope>NUCLEOTIDE SEQUENCE</scope>
</reference>
<evidence type="ECO:0000256" key="6">
    <source>
        <dbReference type="ARBA" id="ARBA00023132"/>
    </source>
</evidence>
<keyword evidence="5 8" id="KW-0811">Translocation</keyword>
<dbReference type="GO" id="GO:0017056">
    <property type="term" value="F:structural constituent of nuclear pore"/>
    <property type="evidence" value="ECO:0007669"/>
    <property type="project" value="UniProtKB-UniRule"/>
</dbReference>
<dbReference type="GO" id="GO:0006406">
    <property type="term" value="P:mRNA export from nucleus"/>
    <property type="evidence" value="ECO:0007669"/>
    <property type="project" value="TreeGrafter"/>
</dbReference>
<protein>
    <recommendedName>
        <fullName evidence="8">Nuclear pore complex protein</fullName>
    </recommendedName>
</protein>
<comment type="similarity">
    <text evidence="1 8">Belongs to the nucleoporin Nup84/Nup107 family.</text>
</comment>
<evidence type="ECO:0000256" key="4">
    <source>
        <dbReference type="ARBA" id="ARBA00022927"/>
    </source>
</evidence>
<dbReference type="GO" id="GO:0000973">
    <property type="term" value="P:post-transcriptional tethering of RNA polymerase II gene DNA at nuclear periphery"/>
    <property type="evidence" value="ECO:0007669"/>
    <property type="project" value="TreeGrafter"/>
</dbReference>
<proteinExistence type="evidence at transcript level"/>
<accession>F1KS02</accession>
<sequence>MASSISEFSVLSAGDPSGYSTTKASNGIDWLTSAQLALGDDEMIPLQIVKALIEDFYTNCNRSTENVEALIHCFHKLLDDAIQALRKISARNSAEKDVIVSAQSQLVNEQKAYSLLIKLVDSENFVGQLEKGRSILSDLLIDDCEFRRLSVLMEWCEENAFNEPKANAEVFDECAELEKGSHIRAETLHMRKKDEKWCDMDLDGAMHGRLHALDEDKQNRVYNAVYTLIRCGRTNEAVALLKHAGLAALVPSLKYHEMSRDSSLTPLSNENASFRIANSRAFFKRTVARLIAKGQSMSQIERCLWSVIGGLLEPALSLCSRTDDRLWCYLNTAIEGRLDAAIAEHHQNATADVEQKGCDLMVASIFDEIATQERSPYYSSYRYLVMNDSEAHLSCLRQWLECHHREQHPHFLRYAAHIALIYMTSNQPFVEEDAYWLLERYIKLLISLKLFAMVPFYASKLPSETAEHIIINFMYEIEDEKIRVNVLAAAHSVGIDTTELCNKLFAHAIELNDAADEGDKCDLKLINAWNWLKYPGKEALIEALFAANLILRRFFGVEKLKEAKLVFEQMEGGLCDVVEKFWSIEFVGTSLPRELADAIAENRSYQAYLEALDDFNSWFNHFKMSEPEVPQTPSKDLWSRMDIQQRAAFEVEQAKAAELCTRHRSTGDVLCETAIDSLVGILLFPGGWLKFTSLEQDITNERVRERMEKLREIRQSYLGAVVGMLIVIYDQSQDSRGAVRLADLLANEKYEIAEALSRDQLRGFCRHLSVISGGMNKWA</sequence>
<dbReference type="EMBL" id="JI164908">
    <property type="protein sequence ID" value="ADY40656.1"/>
    <property type="molecule type" value="mRNA"/>
</dbReference>
<keyword evidence="8" id="KW-0472">Membrane</keyword>
<organism evidence="10">
    <name type="scientific">Ascaris suum</name>
    <name type="common">Pig roundworm</name>
    <name type="synonym">Ascaris lumbricoides</name>
    <dbReference type="NCBI Taxonomy" id="6253"/>
    <lineage>
        <taxon>Eukaryota</taxon>
        <taxon>Metazoa</taxon>
        <taxon>Ecdysozoa</taxon>
        <taxon>Nematoda</taxon>
        <taxon>Chromadorea</taxon>
        <taxon>Rhabditida</taxon>
        <taxon>Spirurina</taxon>
        <taxon>Ascaridomorpha</taxon>
        <taxon>Ascaridoidea</taxon>
        <taxon>Ascarididae</taxon>
        <taxon>Ascaris</taxon>
    </lineage>
</organism>
<comment type="subunit">
    <text evidence="8">Part of the nuclear pore complex (NPC).</text>
</comment>
<keyword evidence="4" id="KW-0653">Protein transport</keyword>
<evidence type="ECO:0000256" key="1">
    <source>
        <dbReference type="ARBA" id="ARBA00009510"/>
    </source>
</evidence>
<name>F1KS02_ASCSU</name>
<keyword evidence="3" id="KW-0509">mRNA transport</keyword>
<evidence type="ECO:0000256" key="2">
    <source>
        <dbReference type="ARBA" id="ARBA00022448"/>
    </source>
</evidence>
<evidence type="ECO:0000256" key="8">
    <source>
        <dbReference type="RuleBase" id="RU365072"/>
    </source>
</evidence>
<keyword evidence="6 8" id="KW-0906">Nuclear pore complex</keyword>
<feature type="region of interest" description="Disordered" evidence="9">
    <location>
        <begin position="1"/>
        <end position="21"/>
    </location>
</feature>
<evidence type="ECO:0000256" key="7">
    <source>
        <dbReference type="ARBA" id="ARBA00023242"/>
    </source>
</evidence>
<keyword evidence="2 8" id="KW-0813">Transport</keyword>
<evidence type="ECO:0000256" key="9">
    <source>
        <dbReference type="SAM" id="MobiDB-lite"/>
    </source>
</evidence>
<evidence type="ECO:0000313" key="10">
    <source>
        <dbReference type="EMBL" id="ADY40656.1"/>
    </source>
</evidence>
<dbReference type="Gene3D" id="1.20.190.50">
    <property type="match status" value="1"/>
</dbReference>
<evidence type="ECO:0000256" key="3">
    <source>
        <dbReference type="ARBA" id="ARBA00022816"/>
    </source>
</evidence>
<comment type="function">
    <text evidence="8">Functions as a component of the nuclear pore complex (NPC).</text>
</comment>
<keyword evidence="7 8" id="KW-0539">Nucleus</keyword>
<evidence type="ECO:0000256" key="5">
    <source>
        <dbReference type="ARBA" id="ARBA00023010"/>
    </source>
</evidence>
<dbReference type="PANTHER" id="PTHR13003">
    <property type="entry name" value="NUP107-RELATED"/>
    <property type="match status" value="1"/>
</dbReference>
<dbReference type="GO" id="GO:0031965">
    <property type="term" value="C:nuclear membrane"/>
    <property type="evidence" value="ECO:0007669"/>
    <property type="project" value="UniProtKB-SubCell"/>
</dbReference>
<dbReference type="InterPro" id="IPR007252">
    <property type="entry name" value="Nup84/Nup107"/>
</dbReference>